<gene>
    <name evidence="1" type="ORF">EA660_20095</name>
</gene>
<reference evidence="1 2" key="1">
    <citation type="submission" date="2019-02" db="EMBL/GenBank/DDBJ databases">
        <title>WGS of Pseudoxanthomonas species novum from clinical isolates.</title>
        <authorList>
            <person name="Bernier A.-M."/>
            <person name="Bernard K."/>
            <person name="Vachon A."/>
        </authorList>
    </citation>
    <scope>NUCLEOTIDE SEQUENCE [LARGE SCALE GENOMIC DNA]</scope>
    <source>
        <strain evidence="1 2">NML171200</strain>
    </source>
</reference>
<evidence type="ECO:0000313" key="2">
    <source>
        <dbReference type="Proteomes" id="UP000292627"/>
    </source>
</evidence>
<sequence>MVTGLRARTDAGLLQIDADVPQLKLFTKYTATGEDTRTINNLPGIPAVAVACSTGAYVVIASYSNGSATIKTTVFPSSGGTATVYVYSRPQPGNPGGIKLNDAAGQLTFDGSPGYLKIVGSTGGTPTNNGVENNVVNFPAGRTYAALVRQVGYNFRDVNQGSAPSVPDWYRYVFRGFTKISGTQFSVVSYNYQIARFGTSAPVDATPFITGQSCWVVDVTGL</sequence>
<dbReference type="AlphaFoldDB" id="A0A4Q8L403"/>
<organism evidence="1 2">
    <name type="scientific">Pseudoxanthomonas winnipegensis</name>
    <dbReference type="NCBI Taxonomy" id="2480810"/>
    <lineage>
        <taxon>Bacteria</taxon>
        <taxon>Pseudomonadati</taxon>
        <taxon>Pseudomonadota</taxon>
        <taxon>Gammaproteobacteria</taxon>
        <taxon>Lysobacterales</taxon>
        <taxon>Lysobacteraceae</taxon>
        <taxon>Pseudoxanthomonas</taxon>
    </lineage>
</organism>
<dbReference type="EMBL" id="SHMC01000014">
    <property type="protein sequence ID" value="TAA19049.1"/>
    <property type="molecule type" value="Genomic_DNA"/>
</dbReference>
<evidence type="ECO:0000313" key="1">
    <source>
        <dbReference type="EMBL" id="TAA19049.1"/>
    </source>
</evidence>
<accession>A0A4Q8L403</accession>
<protein>
    <submittedName>
        <fullName evidence="1">Uncharacterized protein</fullName>
    </submittedName>
</protein>
<comment type="caution">
    <text evidence="1">The sequence shown here is derived from an EMBL/GenBank/DDBJ whole genome shotgun (WGS) entry which is preliminary data.</text>
</comment>
<proteinExistence type="predicted"/>
<dbReference type="Proteomes" id="UP000292627">
    <property type="component" value="Unassembled WGS sequence"/>
</dbReference>
<name>A0A4Q8L403_9GAMM</name>